<dbReference type="InterPro" id="IPR050638">
    <property type="entry name" value="AA-Vitamin_Transporters"/>
</dbReference>
<dbReference type="PANTHER" id="PTHR32322:SF2">
    <property type="entry name" value="EAMA DOMAIN-CONTAINING PROTEIN"/>
    <property type="match status" value="1"/>
</dbReference>
<evidence type="ECO:0000256" key="3">
    <source>
        <dbReference type="ARBA" id="ARBA00022692"/>
    </source>
</evidence>
<organism evidence="9 10">
    <name type="scientific">Mycobacteroides abscessus</name>
    <dbReference type="NCBI Taxonomy" id="36809"/>
    <lineage>
        <taxon>Bacteria</taxon>
        <taxon>Bacillati</taxon>
        <taxon>Actinomycetota</taxon>
        <taxon>Actinomycetes</taxon>
        <taxon>Mycobacteriales</taxon>
        <taxon>Mycobacteriaceae</taxon>
        <taxon>Mycobacteroides</taxon>
    </lineage>
</organism>
<feature type="transmembrane region" description="Helical" evidence="7">
    <location>
        <begin position="156"/>
        <end position="174"/>
    </location>
</feature>
<dbReference type="Proteomes" id="UP000045782">
    <property type="component" value="Unassembled WGS sequence"/>
</dbReference>
<feature type="transmembrane region" description="Helical" evidence="7">
    <location>
        <begin position="99"/>
        <end position="121"/>
    </location>
</feature>
<name>A0A0U0ZFF2_9MYCO</name>
<evidence type="ECO:0000256" key="6">
    <source>
        <dbReference type="SAM" id="MobiDB-lite"/>
    </source>
</evidence>
<proteinExistence type="inferred from homology"/>
<dbReference type="SUPFAM" id="SSF103481">
    <property type="entry name" value="Multidrug resistance efflux transporter EmrE"/>
    <property type="match status" value="2"/>
</dbReference>
<evidence type="ECO:0000256" key="7">
    <source>
        <dbReference type="SAM" id="Phobius"/>
    </source>
</evidence>
<dbReference type="InterPro" id="IPR000620">
    <property type="entry name" value="EamA_dom"/>
</dbReference>
<keyword evidence="3 7" id="KW-0812">Transmembrane</keyword>
<feature type="region of interest" description="Disordered" evidence="6">
    <location>
        <begin position="302"/>
        <end position="321"/>
    </location>
</feature>
<evidence type="ECO:0000256" key="2">
    <source>
        <dbReference type="ARBA" id="ARBA00007362"/>
    </source>
</evidence>
<keyword evidence="5 7" id="KW-0472">Membrane</keyword>
<keyword evidence="4 7" id="KW-1133">Transmembrane helix</keyword>
<feature type="transmembrane region" description="Helical" evidence="7">
    <location>
        <begin position="128"/>
        <end position="150"/>
    </location>
</feature>
<accession>A0A0U0ZFF2</accession>
<reference evidence="9 10" key="1">
    <citation type="submission" date="2015-03" db="EMBL/GenBank/DDBJ databases">
        <authorList>
            <person name="Murphy D."/>
        </authorList>
    </citation>
    <scope>NUCLEOTIDE SEQUENCE [LARGE SCALE GENOMIC DNA]</scope>
    <source>
        <strain evidence="9 10">PAP088</strain>
    </source>
</reference>
<evidence type="ECO:0000256" key="4">
    <source>
        <dbReference type="ARBA" id="ARBA00022989"/>
    </source>
</evidence>
<evidence type="ECO:0000256" key="5">
    <source>
        <dbReference type="ARBA" id="ARBA00023136"/>
    </source>
</evidence>
<feature type="domain" description="EamA" evidence="8">
    <location>
        <begin position="16"/>
        <end position="141"/>
    </location>
</feature>
<gene>
    <name evidence="9" type="ORF">ERS075579_00172</name>
</gene>
<feature type="compositionally biased region" description="Low complexity" evidence="6">
    <location>
        <begin position="307"/>
        <end position="321"/>
    </location>
</feature>
<feature type="transmembrane region" description="Helical" evidence="7">
    <location>
        <begin position="272"/>
        <end position="289"/>
    </location>
</feature>
<dbReference type="AlphaFoldDB" id="A0A0U0ZFF2"/>
<dbReference type="InterPro" id="IPR037185">
    <property type="entry name" value="EmrE-like"/>
</dbReference>
<dbReference type="Pfam" id="PF00892">
    <property type="entry name" value="EamA"/>
    <property type="match status" value="2"/>
</dbReference>
<feature type="transmembrane region" description="Helical" evidence="7">
    <location>
        <begin position="217"/>
        <end position="236"/>
    </location>
</feature>
<feature type="transmembrane region" description="Helical" evidence="7">
    <location>
        <begin position="71"/>
        <end position="93"/>
    </location>
</feature>
<feature type="transmembrane region" description="Helical" evidence="7">
    <location>
        <begin position="36"/>
        <end position="59"/>
    </location>
</feature>
<feature type="transmembrane region" description="Helical" evidence="7">
    <location>
        <begin position="186"/>
        <end position="205"/>
    </location>
</feature>
<sequence>MATMQKTPVPMTKSSAVALTFLYALGYPIGALSVSAMTPMLVLVARFALAGAILAIWALIARAVWPTGRTLCHVIVAGLLMQAVQFCALYEALEHGAPAVLGAVVISMNPVVTAVLAALFLDERLNRWRLVALALGVVAVLAACANRLLATGGIDTVLALLLVALLGLAAGGVYQQRFCADVDFRVNSTIQNLSGLLPAGVLALLTPSAVHDPWKGAAAVAAVVLLNATLCTSLYVRSVSTFGAAAVAMLFCVIPAVAGLLSWLLLGQRVDIGMGIGLVIGALACWLNARAGRSTNLAVKPQSPSIEPATAAPTREPAVAS</sequence>
<comment type="subcellular location">
    <subcellularLocation>
        <location evidence="1">Membrane</location>
        <topology evidence="1">Multi-pass membrane protein</topology>
    </subcellularLocation>
</comment>
<evidence type="ECO:0000313" key="9">
    <source>
        <dbReference type="EMBL" id="CPV30836.1"/>
    </source>
</evidence>
<evidence type="ECO:0000313" key="10">
    <source>
        <dbReference type="Proteomes" id="UP000045782"/>
    </source>
</evidence>
<dbReference type="PANTHER" id="PTHR32322">
    <property type="entry name" value="INNER MEMBRANE TRANSPORTER"/>
    <property type="match status" value="1"/>
</dbReference>
<dbReference type="EMBL" id="CSWP01000001">
    <property type="protein sequence ID" value="CPV30836.1"/>
    <property type="molecule type" value="Genomic_DNA"/>
</dbReference>
<feature type="transmembrane region" description="Helical" evidence="7">
    <location>
        <begin position="243"/>
        <end position="266"/>
    </location>
</feature>
<comment type="similarity">
    <text evidence="2">Belongs to the EamA transporter family.</text>
</comment>
<dbReference type="GO" id="GO:0016020">
    <property type="term" value="C:membrane"/>
    <property type="evidence" value="ECO:0007669"/>
    <property type="project" value="UniProtKB-SubCell"/>
</dbReference>
<feature type="domain" description="EamA" evidence="8">
    <location>
        <begin position="159"/>
        <end position="288"/>
    </location>
</feature>
<protein>
    <submittedName>
        <fullName evidence="9">EamA-like transporter family</fullName>
    </submittedName>
</protein>
<evidence type="ECO:0000256" key="1">
    <source>
        <dbReference type="ARBA" id="ARBA00004141"/>
    </source>
</evidence>
<evidence type="ECO:0000259" key="8">
    <source>
        <dbReference type="Pfam" id="PF00892"/>
    </source>
</evidence>